<evidence type="ECO:0000313" key="2">
    <source>
        <dbReference type="Proteomes" id="UP000037395"/>
    </source>
</evidence>
<proteinExistence type="predicted"/>
<dbReference type="AlphaFoldDB" id="A0A1E7NFF1"/>
<dbReference type="RefSeq" id="WP_030557685.1">
    <property type="nucleotide sequence ID" value="NZ_JBEZAD010000028.1"/>
</dbReference>
<keyword evidence="2" id="KW-1185">Reference proteome</keyword>
<evidence type="ECO:0000313" key="1">
    <source>
        <dbReference type="EMBL" id="OEV39436.1"/>
    </source>
</evidence>
<name>A0A1E7NFF1_KITAU</name>
<reference evidence="1" key="1">
    <citation type="submission" date="2016-08" db="EMBL/GenBank/DDBJ databases">
        <title>Sequencing, Assembly and Comparative Genomics of S. aureofaciens ATCC 10762.</title>
        <authorList>
            <person name="Gradnigo J.S."/>
            <person name="Johnson N."/>
            <person name="Somerville G.A."/>
        </authorList>
    </citation>
    <scope>NUCLEOTIDE SEQUENCE [LARGE SCALE GENOMIC DNA]</scope>
    <source>
        <strain evidence="1">ATCC 10762</strain>
    </source>
</reference>
<gene>
    <name evidence="1" type="ORF">HS99_0001675</name>
</gene>
<comment type="caution">
    <text evidence="1">The sequence shown here is derived from an EMBL/GenBank/DDBJ whole genome shotgun (WGS) entry which is preliminary data.</text>
</comment>
<accession>A0A1E7NFF1</accession>
<protein>
    <submittedName>
        <fullName evidence="1">Uncharacterized protein</fullName>
    </submittedName>
</protein>
<dbReference type="Proteomes" id="UP000037395">
    <property type="component" value="Unassembled WGS sequence"/>
</dbReference>
<sequence length="76" mass="7697">MVQGEPGEGLETGVDGVVRVCSATATFCFTAAKLSGATGIESISGLDRKAGEVRIIARALTAQPDRDTGGMGGRDL</sequence>
<dbReference type="EMBL" id="JPRF03000001">
    <property type="protein sequence ID" value="OEV39436.1"/>
    <property type="molecule type" value="Genomic_DNA"/>
</dbReference>
<organism evidence="1 2">
    <name type="scientific">Kitasatospora aureofaciens</name>
    <name type="common">Streptomyces aureofaciens</name>
    <dbReference type="NCBI Taxonomy" id="1894"/>
    <lineage>
        <taxon>Bacteria</taxon>
        <taxon>Bacillati</taxon>
        <taxon>Actinomycetota</taxon>
        <taxon>Actinomycetes</taxon>
        <taxon>Kitasatosporales</taxon>
        <taxon>Streptomycetaceae</taxon>
        <taxon>Kitasatospora</taxon>
    </lineage>
</organism>